<dbReference type="EMBL" id="FWWV01000002">
    <property type="protein sequence ID" value="SMB79871.1"/>
    <property type="molecule type" value="Genomic_DNA"/>
</dbReference>
<keyword evidence="2" id="KW-1185">Reference proteome</keyword>
<organism evidence="1 2">
    <name type="scientific">Pasteurella testudinis DSM 23072</name>
    <dbReference type="NCBI Taxonomy" id="1122938"/>
    <lineage>
        <taxon>Bacteria</taxon>
        <taxon>Pseudomonadati</taxon>
        <taxon>Pseudomonadota</taxon>
        <taxon>Gammaproteobacteria</taxon>
        <taxon>Pasteurellales</taxon>
        <taxon>Pasteurellaceae</taxon>
        <taxon>Pasteurella</taxon>
    </lineage>
</organism>
<reference evidence="2" key="1">
    <citation type="submission" date="2017-04" db="EMBL/GenBank/DDBJ databases">
        <authorList>
            <person name="Varghese N."/>
            <person name="Submissions S."/>
        </authorList>
    </citation>
    <scope>NUCLEOTIDE SEQUENCE [LARGE SCALE GENOMIC DNA]</scope>
    <source>
        <strain evidence="2">DSM 23072</strain>
    </source>
</reference>
<dbReference type="AlphaFoldDB" id="A0A1W1UGD6"/>
<dbReference type="Pfam" id="PF09907">
    <property type="entry name" value="HigB_toxin"/>
    <property type="match status" value="1"/>
</dbReference>
<dbReference type="GO" id="GO:0003723">
    <property type="term" value="F:RNA binding"/>
    <property type="evidence" value="ECO:0007669"/>
    <property type="project" value="InterPro"/>
</dbReference>
<name>A0A1W1UGD6_9PAST</name>
<dbReference type="GO" id="GO:0110001">
    <property type="term" value="C:toxin-antitoxin complex"/>
    <property type="evidence" value="ECO:0007669"/>
    <property type="project" value="InterPro"/>
</dbReference>
<protein>
    <submittedName>
        <fullName evidence="1">mRNA interferase HigB</fullName>
    </submittedName>
</protein>
<accession>A0A1W1UGD6</accession>
<sequence>MRIITVATLKQFWQIYPDAEQPLKAWIAMIKKLSWNNPSDIKTTFRNASILKNNRVVFNIKGNHYRLIVKVIYLRKAIYVKFIGIHQQYDLIDADNVELF</sequence>
<dbReference type="GO" id="GO:0004519">
    <property type="term" value="F:endonuclease activity"/>
    <property type="evidence" value="ECO:0007669"/>
    <property type="project" value="InterPro"/>
</dbReference>
<evidence type="ECO:0000313" key="2">
    <source>
        <dbReference type="Proteomes" id="UP000192408"/>
    </source>
</evidence>
<dbReference type="InterPro" id="IPR018669">
    <property type="entry name" value="Toxin_HigB"/>
</dbReference>
<proteinExistence type="predicted"/>
<gene>
    <name evidence="1" type="ORF">SAMN05660772_00486</name>
</gene>
<dbReference type="RefSeq" id="WP_084255820.1">
    <property type="nucleotide sequence ID" value="NZ_FWWV01000002.1"/>
</dbReference>
<dbReference type="STRING" id="1122938.SAMN05660772_00486"/>
<dbReference type="Proteomes" id="UP000192408">
    <property type="component" value="Unassembled WGS sequence"/>
</dbReference>
<evidence type="ECO:0000313" key="1">
    <source>
        <dbReference type="EMBL" id="SMB79871.1"/>
    </source>
</evidence>